<proteinExistence type="predicted"/>
<dbReference type="RefSeq" id="WP_085828780.1">
    <property type="nucleotide sequence ID" value="NZ_FWFJ01000089.1"/>
</dbReference>
<dbReference type="EMBL" id="FWFJ01000089">
    <property type="protein sequence ID" value="SLN76678.1"/>
    <property type="molecule type" value="Genomic_DNA"/>
</dbReference>
<sequence length="179" mass="19798">MITHSPPIVRWEFIGALVTILAGSALHFVFDWTGGWRPAAIIVAVNESIWEHLKLAFWPGLFWALLPQDFSELSLWERLAIKGFTLITSAILIVVIFKSYTAILGNNILLLDIGTFVVAIVAGQGASAWLNIHGLRYPPLIAIGLTLLVLQIAAFACFTIFPPDFWLFTDSRNGLRGLP</sequence>
<evidence type="ECO:0000313" key="3">
    <source>
        <dbReference type="Proteomes" id="UP000194012"/>
    </source>
</evidence>
<dbReference type="OrthoDB" id="48209at2"/>
<dbReference type="Proteomes" id="UP000194012">
    <property type="component" value="Unassembled WGS sequence"/>
</dbReference>
<dbReference type="AlphaFoldDB" id="A0A1X7ACW6"/>
<feature type="transmembrane region" description="Helical" evidence="1">
    <location>
        <begin position="109"/>
        <end position="129"/>
    </location>
</feature>
<feature type="transmembrane region" description="Helical" evidence="1">
    <location>
        <begin position="12"/>
        <end position="30"/>
    </location>
</feature>
<dbReference type="InterPro" id="IPR045407">
    <property type="entry name" value="DUF6512"/>
</dbReference>
<evidence type="ECO:0000256" key="1">
    <source>
        <dbReference type="SAM" id="Phobius"/>
    </source>
</evidence>
<keyword evidence="1" id="KW-1133">Transmembrane helix</keyword>
<dbReference type="Pfam" id="PF20122">
    <property type="entry name" value="DUF6512"/>
    <property type="match status" value="1"/>
</dbReference>
<protein>
    <submittedName>
        <fullName evidence="2">Uncharacterized protein</fullName>
    </submittedName>
</protein>
<feature type="transmembrane region" description="Helical" evidence="1">
    <location>
        <begin position="141"/>
        <end position="161"/>
    </location>
</feature>
<reference evidence="3" key="1">
    <citation type="submission" date="2017-03" db="EMBL/GenBank/DDBJ databases">
        <authorList>
            <person name="Rodrigo-Torres L."/>
            <person name="Arahal R.D."/>
            <person name="Lucena T."/>
        </authorList>
    </citation>
    <scope>NUCLEOTIDE SEQUENCE [LARGE SCALE GENOMIC DNA]</scope>
    <source>
        <strain evidence="3">CECT 8370</strain>
    </source>
</reference>
<keyword evidence="3" id="KW-1185">Reference proteome</keyword>
<keyword evidence="1" id="KW-0472">Membrane</keyword>
<organism evidence="2 3">
    <name type="scientific">Roseovarius gaetbuli</name>
    <dbReference type="NCBI Taxonomy" id="1356575"/>
    <lineage>
        <taxon>Bacteria</taxon>
        <taxon>Pseudomonadati</taxon>
        <taxon>Pseudomonadota</taxon>
        <taxon>Alphaproteobacteria</taxon>
        <taxon>Rhodobacterales</taxon>
        <taxon>Roseobacteraceae</taxon>
        <taxon>Roseovarius</taxon>
    </lineage>
</organism>
<evidence type="ECO:0000313" key="2">
    <source>
        <dbReference type="EMBL" id="SLN76678.1"/>
    </source>
</evidence>
<keyword evidence="1" id="KW-0812">Transmembrane</keyword>
<feature type="transmembrane region" description="Helical" evidence="1">
    <location>
        <begin position="79"/>
        <end position="97"/>
    </location>
</feature>
<gene>
    <name evidence="2" type="ORF">ROG8370_03900</name>
</gene>
<name>A0A1X7ACW6_9RHOB</name>
<accession>A0A1X7ACW6</accession>